<dbReference type="CDD" id="cd09889">
    <property type="entry name" value="NGN_Bact_2"/>
    <property type="match status" value="1"/>
</dbReference>
<dbReference type="NCBIfam" id="NF033641">
    <property type="entry name" value="antiterm_LoaP"/>
    <property type="match status" value="1"/>
</dbReference>
<dbReference type="PANTHER" id="PTHR30265:SF4">
    <property type="entry name" value="KOW MOTIF FAMILY PROTEIN, EXPRESSED"/>
    <property type="match status" value="1"/>
</dbReference>
<dbReference type="Proteomes" id="UP001529275">
    <property type="component" value="Unassembled WGS sequence"/>
</dbReference>
<keyword evidence="6" id="KW-1185">Reference proteome</keyword>
<dbReference type="InterPro" id="IPR043425">
    <property type="entry name" value="NusG-like"/>
</dbReference>
<evidence type="ECO:0000256" key="3">
    <source>
        <dbReference type="ARBA" id="ARBA00023163"/>
    </source>
</evidence>
<evidence type="ECO:0000259" key="4">
    <source>
        <dbReference type="Pfam" id="PF02357"/>
    </source>
</evidence>
<dbReference type="InterPro" id="IPR006645">
    <property type="entry name" value="NGN-like_dom"/>
</dbReference>
<dbReference type="Gene3D" id="3.30.70.940">
    <property type="entry name" value="NusG, N-terminal domain"/>
    <property type="match status" value="1"/>
</dbReference>
<evidence type="ECO:0000256" key="1">
    <source>
        <dbReference type="ARBA" id="ARBA00022814"/>
    </source>
</evidence>
<reference evidence="6" key="1">
    <citation type="submission" date="2023-06" db="EMBL/GenBank/DDBJ databases">
        <title>Identification and characterization of horizontal gene transfer across gut microbiota members of farm animals based on homology search.</title>
        <authorList>
            <person name="Zeman M."/>
            <person name="Kubasova T."/>
            <person name="Jahodarova E."/>
            <person name="Nykrynova M."/>
            <person name="Rychlik I."/>
        </authorList>
    </citation>
    <scope>NUCLEOTIDE SEQUENCE [LARGE SCALE GENOMIC DNA]</scope>
    <source>
        <strain evidence="6">ET341</strain>
    </source>
</reference>
<dbReference type="RefSeq" id="WP_289527574.1">
    <property type="nucleotide sequence ID" value="NZ_JAUDCK010000013.1"/>
</dbReference>
<gene>
    <name evidence="5" type="primary">loaP</name>
    <name evidence="5" type="ORF">QUV98_05255</name>
</gene>
<dbReference type="Pfam" id="PF02357">
    <property type="entry name" value="NusG"/>
    <property type="match status" value="1"/>
</dbReference>
<proteinExistence type="predicted"/>
<sequence>MNWYVMQVRSGHEREIANRCRFLISDDVLYDCFIPEFVARKKFRGVWQDVRCVLFRGYVFMITEHIEELYVELKKIPDLTKIIGKKKDVIYPLEDGEVEFLKRFAGDDHLVDMSVGFIEGETIHISEGPLKGYEGMITKIDRHKRIAYISLHIFGNDTTAKVGLEIISKN</sequence>
<protein>
    <submittedName>
        <fullName evidence="5">Antiterminator LoaP</fullName>
    </submittedName>
</protein>
<dbReference type="InterPro" id="IPR047663">
    <property type="entry name" value="Transcription_antiterm_LoaP"/>
</dbReference>
<keyword evidence="1" id="KW-0889">Transcription antitermination</keyword>
<dbReference type="CDD" id="cd06091">
    <property type="entry name" value="KOW_NusG"/>
    <property type="match status" value="1"/>
</dbReference>
<dbReference type="Gene3D" id="2.30.30.30">
    <property type="match status" value="1"/>
</dbReference>
<evidence type="ECO:0000313" key="5">
    <source>
        <dbReference type="EMBL" id="MDM8195720.1"/>
    </source>
</evidence>
<accession>A0ABT7UJP9</accession>
<comment type="caution">
    <text evidence="5">The sequence shown here is derived from an EMBL/GenBank/DDBJ whole genome shotgun (WGS) entry which is preliminary data.</text>
</comment>
<dbReference type="InterPro" id="IPR008991">
    <property type="entry name" value="Translation_prot_SH3-like_sf"/>
</dbReference>
<dbReference type="PANTHER" id="PTHR30265">
    <property type="entry name" value="RHO-INTERACTING TRANSCRIPTION TERMINATION FACTOR NUSG"/>
    <property type="match status" value="1"/>
</dbReference>
<dbReference type="InterPro" id="IPR036735">
    <property type="entry name" value="NGN_dom_sf"/>
</dbReference>
<name>A0ABT7UJP9_9FIRM</name>
<evidence type="ECO:0000313" key="6">
    <source>
        <dbReference type="Proteomes" id="UP001529275"/>
    </source>
</evidence>
<dbReference type="SUPFAM" id="SSF50104">
    <property type="entry name" value="Translation proteins SH3-like domain"/>
    <property type="match status" value="1"/>
</dbReference>
<feature type="domain" description="NusG-like N-terminal" evidence="4">
    <location>
        <begin position="1"/>
        <end position="99"/>
    </location>
</feature>
<dbReference type="EMBL" id="JAUDCK010000013">
    <property type="protein sequence ID" value="MDM8195720.1"/>
    <property type="molecule type" value="Genomic_DNA"/>
</dbReference>
<dbReference type="InterPro" id="IPR014722">
    <property type="entry name" value="Rib_uL2_dom2"/>
</dbReference>
<organism evidence="5 6">
    <name type="scientific">Massilimicrobiota timonensis</name>
    <dbReference type="NCBI Taxonomy" id="1776392"/>
    <lineage>
        <taxon>Bacteria</taxon>
        <taxon>Bacillati</taxon>
        <taxon>Bacillota</taxon>
        <taxon>Erysipelotrichia</taxon>
        <taxon>Erysipelotrichales</taxon>
        <taxon>Erysipelotrichaceae</taxon>
        <taxon>Massilimicrobiota</taxon>
    </lineage>
</organism>
<evidence type="ECO:0000256" key="2">
    <source>
        <dbReference type="ARBA" id="ARBA00023015"/>
    </source>
</evidence>
<dbReference type="SUPFAM" id="SSF82679">
    <property type="entry name" value="N-utilization substance G protein NusG, N-terminal domain"/>
    <property type="match status" value="1"/>
</dbReference>
<keyword evidence="3" id="KW-0804">Transcription</keyword>
<keyword evidence="2" id="KW-0805">Transcription regulation</keyword>